<organism evidence="1 2">
    <name type="scientific">Cetraspora pellucida</name>
    <dbReference type="NCBI Taxonomy" id="1433469"/>
    <lineage>
        <taxon>Eukaryota</taxon>
        <taxon>Fungi</taxon>
        <taxon>Fungi incertae sedis</taxon>
        <taxon>Mucoromycota</taxon>
        <taxon>Glomeromycotina</taxon>
        <taxon>Glomeromycetes</taxon>
        <taxon>Diversisporales</taxon>
        <taxon>Gigasporaceae</taxon>
        <taxon>Cetraspora</taxon>
    </lineage>
</organism>
<evidence type="ECO:0000313" key="1">
    <source>
        <dbReference type="EMBL" id="CAG8686478.1"/>
    </source>
</evidence>
<feature type="non-terminal residue" evidence="1">
    <location>
        <position position="1"/>
    </location>
</feature>
<keyword evidence="2" id="KW-1185">Reference proteome</keyword>
<proteinExistence type="predicted"/>
<gene>
    <name evidence="1" type="ORF">SPELUC_LOCUS10463</name>
</gene>
<evidence type="ECO:0000313" key="2">
    <source>
        <dbReference type="Proteomes" id="UP000789366"/>
    </source>
</evidence>
<protein>
    <submittedName>
        <fullName evidence="1">10078_t:CDS:1</fullName>
    </submittedName>
</protein>
<sequence length="84" mass="10023">VELWSYLAINKNQVDLEDLPEFYLSHPSEHTRAQYLEEVLPEAHKIYEEVIKGEGKAIPFNFKEITNKLDETVQNRQWFTIKLF</sequence>
<reference evidence="1" key="1">
    <citation type="submission" date="2021-06" db="EMBL/GenBank/DDBJ databases">
        <authorList>
            <person name="Kallberg Y."/>
            <person name="Tangrot J."/>
            <person name="Rosling A."/>
        </authorList>
    </citation>
    <scope>NUCLEOTIDE SEQUENCE</scope>
    <source>
        <strain evidence="1">28 12/20/2015</strain>
    </source>
</reference>
<name>A0ACA9P4K9_9GLOM</name>
<comment type="caution">
    <text evidence="1">The sequence shown here is derived from an EMBL/GenBank/DDBJ whole genome shotgun (WGS) entry which is preliminary data.</text>
</comment>
<dbReference type="Proteomes" id="UP000789366">
    <property type="component" value="Unassembled WGS sequence"/>
</dbReference>
<accession>A0ACA9P4K9</accession>
<dbReference type="EMBL" id="CAJVPW010019534">
    <property type="protein sequence ID" value="CAG8686478.1"/>
    <property type="molecule type" value="Genomic_DNA"/>
</dbReference>